<comment type="caution">
    <text evidence="1">The sequence shown here is derived from an EMBL/GenBank/DDBJ whole genome shotgun (WGS) entry which is preliminary data.</text>
</comment>
<proteinExistence type="predicted"/>
<evidence type="ECO:0000313" key="1">
    <source>
        <dbReference type="EMBL" id="GAU89758.1"/>
    </source>
</evidence>
<protein>
    <submittedName>
        <fullName evidence="1">Uncharacterized protein</fullName>
    </submittedName>
</protein>
<dbReference type="AlphaFoldDB" id="A0A1D1UUA5"/>
<name>A0A1D1UUA5_RAMVA</name>
<accession>A0A1D1UUA5</accession>
<evidence type="ECO:0000313" key="2">
    <source>
        <dbReference type="Proteomes" id="UP000186922"/>
    </source>
</evidence>
<organism evidence="1 2">
    <name type="scientific">Ramazzottius varieornatus</name>
    <name type="common">Water bear</name>
    <name type="synonym">Tardigrade</name>
    <dbReference type="NCBI Taxonomy" id="947166"/>
    <lineage>
        <taxon>Eukaryota</taxon>
        <taxon>Metazoa</taxon>
        <taxon>Ecdysozoa</taxon>
        <taxon>Tardigrada</taxon>
        <taxon>Eutardigrada</taxon>
        <taxon>Parachela</taxon>
        <taxon>Hypsibioidea</taxon>
        <taxon>Ramazzottiidae</taxon>
        <taxon>Ramazzottius</taxon>
    </lineage>
</organism>
<sequence length="65" mass="7086">MDIVAGARFLGALATVTSVTEIVVRDLVCRQVLVMALSHLQPRFVFAATRRRRAGQAPGSRKACF</sequence>
<gene>
    <name evidence="1" type="primary">RvY_02269-1</name>
    <name evidence="1" type="synonym">RvY_02269.1</name>
    <name evidence="1" type="ORF">RvY_02269</name>
</gene>
<reference evidence="1 2" key="1">
    <citation type="journal article" date="2016" name="Nat. Commun.">
        <title>Extremotolerant tardigrade genome and improved radiotolerance of human cultured cells by tardigrade-unique protein.</title>
        <authorList>
            <person name="Hashimoto T."/>
            <person name="Horikawa D.D."/>
            <person name="Saito Y."/>
            <person name="Kuwahara H."/>
            <person name="Kozuka-Hata H."/>
            <person name="Shin-I T."/>
            <person name="Minakuchi Y."/>
            <person name="Ohishi K."/>
            <person name="Motoyama A."/>
            <person name="Aizu T."/>
            <person name="Enomoto A."/>
            <person name="Kondo K."/>
            <person name="Tanaka S."/>
            <person name="Hara Y."/>
            <person name="Koshikawa S."/>
            <person name="Sagara H."/>
            <person name="Miura T."/>
            <person name="Yokobori S."/>
            <person name="Miyagawa K."/>
            <person name="Suzuki Y."/>
            <person name="Kubo T."/>
            <person name="Oyama M."/>
            <person name="Kohara Y."/>
            <person name="Fujiyama A."/>
            <person name="Arakawa K."/>
            <person name="Katayama T."/>
            <person name="Toyoda A."/>
            <person name="Kunieda T."/>
        </authorList>
    </citation>
    <scope>NUCLEOTIDE SEQUENCE [LARGE SCALE GENOMIC DNA]</scope>
    <source>
        <strain evidence="1 2">YOKOZUNA-1</strain>
    </source>
</reference>
<dbReference type="EMBL" id="BDGG01000001">
    <property type="protein sequence ID" value="GAU89758.1"/>
    <property type="molecule type" value="Genomic_DNA"/>
</dbReference>
<keyword evidence="2" id="KW-1185">Reference proteome</keyword>
<dbReference type="Proteomes" id="UP000186922">
    <property type="component" value="Unassembled WGS sequence"/>
</dbReference>